<evidence type="ECO:0000256" key="4">
    <source>
        <dbReference type="SAM" id="MobiDB-lite"/>
    </source>
</evidence>
<dbReference type="CDD" id="cd12148">
    <property type="entry name" value="fungal_TF_MHR"/>
    <property type="match status" value="1"/>
</dbReference>
<proteinExistence type="predicted"/>
<dbReference type="SUPFAM" id="SSF57701">
    <property type="entry name" value="Zn2/Cys6 DNA-binding domain"/>
    <property type="match status" value="1"/>
</dbReference>
<keyword evidence="3" id="KW-0539">Nucleus</keyword>
<keyword evidence="7" id="KW-1185">Reference proteome</keyword>
<feature type="region of interest" description="Disordered" evidence="4">
    <location>
        <begin position="948"/>
        <end position="972"/>
    </location>
</feature>
<dbReference type="OrthoDB" id="3989227at2759"/>
<feature type="compositionally biased region" description="Acidic residues" evidence="4">
    <location>
        <begin position="441"/>
        <end position="450"/>
    </location>
</feature>
<comment type="caution">
    <text evidence="6">The sequence shown here is derived from an EMBL/GenBank/DDBJ whole genome shotgun (WGS) entry which is preliminary data.</text>
</comment>
<gene>
    <name evidence="6" type="ORF">FZEAL_3556</name>
</gene>
<keyword evidence="2" id="KW-0479">Metal-binding</keyword>
<dbReference type="Pfam" id="PF04082">
    <property type="entry name" value="Fungal_trans"/>
    <property type="match status" value="1"/>
</dbReference>
<dbReference type="Gene3D" id="3.40.50.720">
    <property type="entry name" value="NAD(P)-binding Rossmann-like Domain"/>
    <property type="match status" value="1"/>
</dbReference>
<dbReference type="InterPro" id="IPR001138">
    <property type="entry name" value="Zn2Cys6_DnaBD"/>
</dbReference>
<organism evidence="6 7">
    <name type="scientific">Fusarium zealandicum</name>
    <dbReference type="NCBI Taxonomy" id="1053134"/>
    <lineage>
        <taxon>Eukaryota</taxon>
        <taxon>Fungi</taxon>
        <taxon>Dikarya</taxon>
        <taxon>Ascomycota</taxon>
        <taxon>Pezizomycotina</taxon>
        <taxon>Sordariomycetes</taxon>
        <taxon>Hypocreomycetidae</taxon>
        <taxon>Hypocreales</taxon>
        <taxon>Nectriaceae</taxon>
        <taxon>Fusarium</taxon>
        <taxon>Fusarium staphyleae species complex</taxon>
    </lineage>
</organism>
<dbReference type="PROSITE" id="PS50048">
    <property type="entry name" value="ZN2_CY6_FUNGAL_2"/>
    <property type="match status" value="1"/>
</dbReference>
<dbReference type="CDD" id="cd00067">
    <property type="entry name" value="GAL4"/>
    <property type="match status" value="1"/>
</dbReference>
<evidence type="ECO:0000256" key="1">
    <source>
        <dbReference type="ARBA" id="ARBA00004123"/>
    </source>
</evidence>
<dbReference type="GO" id="GO:0000981">
    <property type="term" value="F:DNA-binding transcription factor activity, RNA polymerase II-specific"/>
    <property type="evidence" value="ECO:0007669"/>
    <property type="project" value="InterPro"/>
</dbReference>
<reference evidence="6" key="2">
    <citation type="submission" date="2020-05" db="EMBL/GenBank/DDBJ databases">
        <authorList>
            <person name="Kim H.-S."/>
            <person name="Proctor R.H."/>
            <person name="Brown D.W."/>
        </authorList>
    </citation>
    <scope>NUCLEOTIDE SEQUENCE</scope>
    <source>
        <strain evidence="6">NRRL 22465</strain>
    </source>
</reference>
<dbReference type="Gene3D" id="4.10.240.10">
    <property type="entry name" value="Zn(2)-C6 fungal-type DNA-binding domain"/>
    <property type="match status" value="1"/>
</dbReference>
<evidence type="ECO:0000313" key="7">
    <source>
        <dbReference type="Proteomes" id="UP000635477"/>
    </source>
</evidence>
<feature type="compositionally biased region" description="Polar residues" evidence="4">
    <location>
        <begin position="387"/>
        <end position="396"/>
    </location>
</feature>
<dbReference type="GO" id="GO:0005634">
    <property type="term" value="C:nucleus"/>
    <property type="evidence" value="ECO:0007669"/>
    <property type="project" value="UniProtKB-SubCell"/>
</dbReference>
<feature type="region of interest" description="Disordered" evidence="4">
    <location>
        <begin position="230"/>
        <end position="263"/>
    </location>
</feature>
<evidence type="ECO:0000256" key="2">
    <source>
        <dbReference type="ARBA" id="ARBA00022723"/>
    </source>
</evidence>
<dbReference type="PANTHER" id="PTHR31001:SF50">
    <property type="entry name" value="ZN(II)2CYS6 TRANSCRIPTION FACTOR (EUROFUNG)"/>
    <property type="match status" value="1"/>
</dbReference>
<dbReference type="InterPro" id="IPR007219">
    <property type="entry name" value="XnlR_reg_dom"/>
</dbReference>
<dbReference type="InterPro" id="IPR036291">
    <property type="entry name" value="NAD(P)-bd_dom_sf"/>
</dbReference>
<dbReference type="GO" id="GO:0003677">
    <property type="term" value="F:DNA binding"/>
    <property type="evidence" value="ECO:0007669"/>
    <property type="project" value="InterPro"/>
</dbReference>
<feature type="compositionally biased region" description="Polar residues" evidence="4">
    <location>
        <begin position="360"/>
        <end position="379"/>
    </location>
</feature>
<dbReference type="InterPro" id="IPR050613">
    <property type="entry name" value="Sec_Metabolite_Reg"/>
</dbReference>
<feature type="domain" description="Zn(2)-C6 fungal-type" evidence="5">
    <location>
        <begin position="271"/>
        <end position="300"/>
    </location>
</feature>
<evidence type="ECO:0000313" key="6">
    <source>
        <dbReference type="EMBL" id="KAF4980440.1"/>
    </source>
</evidence>
<dbReference type="Pfam" id="PF00172">
    <property type="entry name" value="Zn_clus"/>
    <property type="match status" value="1"/>
</dbReference>
<dbReference type="PANTHER" id="PTHR31001">
    <property type="entry name" value="UNCHARACTERIZED TRANSCRIPTIONAL REGULATORY PROTEIN"/>
    <property type="match status" value="1"/>
</dbReference>
<comment type="subcellular location">
    <subcellularLocation>
        <location evidence="1">Nucleus</location>
    </subcellularLocation>
</comment>
<sequence length="1094" mass="121228">MAPKTVAFLGASTGVGLTALKHTLAAGHRCIALCRTPSKLADVLPSESNPNLHIVQGNARDVDAVSRCLKQESGTLVDEIVFTIGGKPILHKMTVDDPEVCRKGMSVLLESLAQLRLQGSLGRPLIVVCSTTGMSRFGRDVPLLMVPLYHVMLKVPHEDKTIMEDKLVGSGEDFTIVRASLLVDGESEKAIRVGVEDPKTGRESDAIGYTISREDVGKWIAGNLLLKRDPSQAERSMMSSGPPARNEFAPGSASVPENNASSAIPSSKVRSCVVCRSRKVRCDKLSPCSNCRRANIPCVVPSNDRPPRWARRLGRVANTAYTPGQDPSHGSGVHQGNGQMMERVRNLESLVKELRGQLDQANITPSPTGGSSVDGTSSPETKRDGVSPSSTSTTSDAQKHFGRLVLQDTSHSRYVASGFWSRISDELDGLKTDARWLAGDEHDESSDDENLPSIVPSTRELERPPSERHAFLFRQNLTTPTADIRDLRPLPSQVPFLLDIFSDSVNAFGHVLHMPSIRDMVRPCRGSPASLSPANEALMFSIYYAAVTSMEDEDVLTNFGATKAELNLKFRLGLEHALAAADFLSDPNLTLVQAFIIFLLLVRRHDSPRYVWMMTGLLIRMAHAIGLHRDGSRFEHLTPFEVEQRRRAWWMVLVTDVRASEDQGSEFSITNDSFDTKMPLNINERDLGPDMEVMPQQRQGVTYMSFTLAVFEISDASKQMMASSIRGGGLSLEEQVRLLNNLRDKLERGYFQYSPESNDIVDWVGVTCSRLVLSKMTLFIYLPALFASPNERFSDVVRDKLLVAAIETAEFNHALNAEQDCRQWRWVYQTYTHWYAIVYLLVEICRRQWSPVTERAWIALQSPWLIPSQQNLSANLRVWVPLRRLMAKTRKHREMELARIRGNASAIEFLEGNDQSVPVPTSSGPFPTGESAERFLEHWRGLVSISPDSTQQHAAPQVGKPDAFQSTSTDQDVSVQLESFDSACAESNHYTSSQMEFGHANQTGGPQDALSDTHLDPALALLTNPSAAVGGSTMLSTWWPSEPLKDVDFSTWMSIDPVQTFDTFTDMDVNLDLEGEVDWNSWLQSAASMDLNMG</sequence>
<feature type="region of interest" description="Disordered" evidence="4">
    <location>
        <begin position="360"/>
        <end position="398"/>
    </location>
</feature>
<dbReference type="GO" id="GO:0006351">
    <property type="term" value="P:DNA-templated transcription"/>
    <property type="evidence" value="ECO:0007669"/>
    <property type="project" value="InterPro"/>
</dbReference>
<reference evidence="6" key="1">
    <citation type="journal article" date="2020" name="BMC Genomics">
        <title>Correction to: Identification and distribution of gene clusters required for synthesis of sphingolipid metabolism inhibitors in diverse species of the filamentous fungus Fusarium.</title>
        <authorList>
            <person name="Kim H.S."/>
            <person name="Lohmar J.M."/>
            <person name="Busman M."/>
            <person name="Brown D.W."/>
            <person name="Naumann T.A."/>
            <person name="Divon H.H."/>
            <person name="Lysoe E."/>
            <person name="Uhlig S."/>
            <person name="Proctor R.H."/>
        </authorList>
    </citation>
    <scope>NUCLEOTIDE SEQUENCE</scope>
    <source>
        <strain evidence="6">NRRL 22465</strain>
    </source>
</reference>
<dbReference type="SMART" id="SM00906">
    <property type="entry name" value="Fungal_trans"/>
    <property type="match status" value="1"/>
</dbReference>
<dbReference type="Proteomes" id="UP000635477">
    <property type="component" value="Unassembled WGS sequence"/>
</dbReference>
<protein>
    <recommendedName>
        <fullName evidence="5">Zn(2)-C6 fungal-type domain-containing protein</fullName>
    </recommendedName>
</protein>
<dbReference type="AlphaFoldDB" id="A0A8H4XLP3"/>
<accession>A0A8H4XLP3</accession>
<dbReference type="InterPro" id="IPR016040">
    <property type="entry name" value="NAD(P)-bd_dom"/>
</dbReference>
<evidence type="ECO:0000259" key="5">
    <source>
        <dbReference type="PROSITE" id="PS50048"/>
    </source>
</evidence>
<dbReference type="GO" id="GO:0008270">
    <property type="term" value="F:zinc ion binding"/>
    <property type="evidence" value="ECO:0007669"/>
    <property type="project" value="InterPro"/>
</dbReference>
<dbReference type="PROSITE" id="PS00463">
    <property type="entry name" value="ZN2_CY6_FUNGAL_1"/>
    <property type="match status" value="1"/>
</dbReference>
<name>A0A8H4XLP3_9HYPO</name>
<evidence type="ECO:0000256" key="3">
    <source>
        <dbReference type="ARBA" id="ARBA00023242"/>
    </source>
</evidence>
<dbReference type="EMBL" id="JABEYC010000233">
    <property type="protein sequence ID" value="KAF4980440.1"/>
    <property type="molecule type" value="Genomic_DNA"/>
</dbReference>
<dbReference type="InterPro" id="IPR036864">
    <property type="entry name" value="Zn2-C6_fun-type_DNA-bd_sf"/>
</dbReference>
<dbReference type="SMART" id="SM00066">
    <property type="entry name" value="GAL4"/>
    <property type="match status" value="1"/>
</dbReference>
<dbReference type="SUPFAM" id="SSF51735">
    <property type="entry name" value="NAD(P)-binding Rossmann-fold domains"/>
    <property type="match status" value="1"/>
</dbReference>
<feature type="region of interest" description="Disordered" evidence="4">
    <location>
        <begin position="439"/>
        <end position="467"/>
    </location>
</feature>
<dbReference type="Pfam" id="PF13460">
    <property type="entry name" value="NAD_binding_10"/>
    <property type="match status" value="1"/>
</dbReference>